<proteinExistence type="predicted"/>
<dbReference type="GO" id="GO:0016887">
    <property type="term" value="F:ATP hydrolysis activity"/>
    <property type="evidence" value="ECO:0007669"/>
    <property type="project" value="InterPro"/>
</dbReference>
<evidence type="ECO:0000256" key="2">
    <source>
        <dbReference type="ARBA" id="ARBA00022741"/>
    </source>
</evidence>
<comment type="caution">
    <text evidence="7">The sequence shown here is derived from an EMBL/GenBank/DDBJ whole genome shotgun (WGS) entry which is preliminary data.</text>
</comment>
<dbReference type="PROSITE" id="PS00211">
    <property type="entry name" value="ABC_TRANSPORTER_1"/>
    <property type="match status" value="1"/>
</dbReference>
<protein>
    <submittedName>
        <fullName evidence="7">ABC transporter related protein</fullName>
    </submittedName>
</protein>
<organism evidence="7 8">
    <name type="scientific">Desulfonatronospira thiodismutans ASO3-1</name>
    <dbReference type="NCBI Taxonomy" id="555779"/>
    <lineage>
        <taxon>Bacteria</taxon>
        <taxon>Pseudomonadati</taxon>
        <taxon>Thermodesulfobacteriota</taxon>
        <taxon>Desulfovibrionia</taxon>
        <taxon>Desulfovibrionales</taxon>
        <taxon>Desulfonatronovibrionaceae</taxon>
        <taxon>Desulfonatronospira</taxon>
    </lineage>
</organism>
<dbReference type="InterPro" id="IPR050611">
    <property type="entry name" value="ABCF"/>
</dbReference>
<dbReference type="SMART" id="SM00382">
    <property type="entry name" value="AAA"/>
    <property type="match status" value="2"/>
</dbReference>
<dbReference type="InterPro" id="IPR003439">
    <property type="entry name" value="ABC_transporter-like_ATP-bd"/>
</dbReference>
<evidence type="ECO:0000256" key="3">
    <source>
        <dbReference type="ARBA" id="ARBA00022840"/>
    </source>
</evidence>
<dbReference type="PANTHER" id="PTHR19211">
    <property type="entry name" value="ATP-BINDING TRANSPORT PROTEIN-RELATED"/>
    <property type="match status" value="1"/>
</dbReference>
<feature type="domain" description="ABC transporter" evidence="6">
    <location>
        <begin position="323"/>
        <end position="539"/>
    </location>
</feature>
<sequence length="651" mass="74541">MKITANNISRSYSGQELFSRVSFELEPGRRLAVTGPNGCGKSTLLSMLAGLTHPDSGSINRPQGLRTGFVAQDLDDSDLKIPLLEFVLSVLPDWSQFWRQWKKAVAEDDRQGLEKLSRRQAEMEQSCGYNPEYRAEKILTGLGFEKSRFHLPLEHFSGGWRERARLSRVLLQGADLLILDEPTNHLDMEAVLWLENYLLDFSGILVLVAHDRFFLDRVATHVLHLGFDRPYFRPGNYSSFEKWHQETQILREKEREKISSEIKHLKSFVDRFRYKASKARQAQARLARMDSLESRKKELQSDRAGKRLNFSWPAPARASRVAVTCSELFFRHPQGPELLNNVNFQLFDGHKIALMGQNGSGKSTLFKLITGRAAPDSGTIKLGHNTRPAYFTQHQTETLAAENTVLAEIKRLSSRDLTEEEVRSVLGLFLLDETFWDRKVQSLSGGEKSRLILSSLFLTRANLLLLDEPTNHLDMESREALIAALQDFPGAVFMIAHDRFLLSRVAGEVWTLENGHTVEHGMGFDEYYQRVVLKDQTGPELSRETGPGGSGRNNSPHKEKKRQEASLRNRIYRELQPLKKEYSEKEHSLEQSLLRQEELENAMSLPETCQDPDRIRELSREYREVCAQNDSLMHRLEELEQQITQLEAAKP</sequence>
<feature type="region of interest" description="Disordered" evidence="5">
    <location>
        <begin position="537"/>
        <end position="568"/>
    </location>
</feature>
<feature type="domain" description="ABC transporter" evidence="6">
    <location>
        <begin position="3"/>
        <end position="252"/>
    </location>
</feature>
<dbReference type="InterPro" id="IPR003593">
    <property type="entry name" value="AAA+_ATPase"/>
</dbReference>
<dbReference type="GO" id="GO:0005524">
    <property type="term" value="F:ATP binding"/>
    <property type="evidence" value="ECO:0007669"/>
    <property type="project" value="UniProtKB-KW"/>
</dbReference>
<evidence type="ECO:0000313" key="8">
    <source>
        <dbReference type="Proteomes" id="UP000005496"/>
    </source>
</evidence>
<evidence type="ECO:0000256" key="1">
    <source>
        <dbReference type="ARBA" id="ARBA00022737"/>
    </source>
</evidence>
<reference evidence="7" key="1">
    <citation type="submission" date="2010-05" db="EMBL/GenBank/DDBJ databases">
        <title>The draft genome of Desulfonatronospira thiodismutans ASO3-1.</title>
        <authorList>
            <consortium name="US DOE Joint Genome Institute (JGI-PGF)"/>
            <person name="Lucas S."/>
            <person name="Copeland A."/>
            <person name="Lapidus A."/>
            <person name="Cheng J.-F."/>
            <person name="Bruce D."/>
            <person name="Goodwin L."/>
            <person name="Pitluck S."/>
            <person name="Chertkov O."/>
            <person name="Brettin T."/>
            <person name="Detter J.C."/>
            <person name="Han C."/>
            <person name="Land M.L."/>
            <person name="Hauser L."/>
            <person name="Kyrpides N."/>
            <person name="Mikhailova N."/>
            <person name="Muyzer G."/>
            <person name="Woyke T."/>
        </authorList>
    </citation>
    <scope>NUCLEOTIDE SEQUENCE [LARGE SCALE GENOMIC DNA]</scope>
    <source>
        <strain evidence="7">ASO3-1</strain>
    </source>
</reference>
<dbReference type="OrthoDB" id="9808609at2"/>
<evidence type="ECO:0000256" key="4">
    <source>
        <dbReference type="SAM" id="Coils"/>
    </source>
</evidence>
<dbReference type="SUPFAM" id="SSF52540">
    <property type="entry name" value="P-loop containing nucleoside triphosphate hydrolases"/>
    <property type="match status" value="2"/>
</dbReference>
<feature type="coiled-coil region" evidence="4">
    <location>
        <begin position="282"/>
        <end position="309"/>
    </location>
</feature>
<dbReference type="Proteomes" id="UP000005496">
    <property type="component" value="Unassembled WGS sequence"/>
</dbReference>
<dbReference type="InterPro" id="IPR017871">
    <property type="entry name" value="ABC_transporter-like_CS"/>
</dbReference>
<dbReference type="Pfam" id="PF00005">
    <property type="entry name" value="ABC_tran"/>
    <property type="match status" value="2"/>
</dbReference>
<keyword evidence="2" id="KW-0547">Nucleotide-binding</keyword>
<dbReference type="InterPro" id="IPR032781">
    <property type="entry name" value="ABC_tran_Xtn"/>
</dbReference>
<gene>
    <name evidence="7" type="ORF">Dthio_PD0292</name>
</gene>
<keyword evidence="1" id="KW-0677">Repeat</keyword>
<feature type="coiled-coil region" evidence="4">
    <location>
        <begin position="615"/>
        <end position="649"/>
    </location>
</feature>
<accession>D6SUJ8</accession>
<dbReference type="Pfam" id="PF12848">
    <property type="entry name" value="ABC_tran_Xtn"/>
    <property type="match status" value="1"/>
</dbReference>
<name>D6SUJ8_9BACT</name>
<dbReference type="InterPro" id="IPR027417">
    <property type="entry name" value="P-loop_NTPase"/>
</dbReference>
<keyword evidence="8" id="KW-1185">Reference proteome</keyword>
<keyword evidence="3" id="KW-0067">ATP-binding</keyword>
<evidence type="ECO:0000256" key="5">
    <source>
        <dbReference type="SAM" id="MobiDB-lite"/>
    </source>
</evidence>
<keyword evidence="4" id="KW-0175">Coiled coil</keyword>
<dbReference type="PANTHER" id="PTHR19211:SF14">
    <property type="entry name" value="ATP-BINDING CASSETTE SUB-FAMILY F MEMBER 1"/>
    <property type="match status" value="1"/>
</dbReference>
<dbReference type="eggNOG" id="COG0488">
    <property type="taxonomic scope" value="Bacteria"/>
</dbReference>
<dbReference type="AlphaFoldDB" id="D6SUJ8"/>
<evidence type="ECO:0000313" key="7">
    <source>
        <dbReference type="EMBL" id="EFI32978.1"/>
    </source>
</evidence>
<dbReference type="Gene3D" id="3.40.50.300">
    <property type="entry name" value="P-loop containing nucleotide triphosphate hydrolases"/>
    <property type="match status" value="2"/>
</dbReference>
<dbReference type="EMBL" id="ACJN02000004">
    <property type="protein sequence ID" value="EFI32978.1"/>
    <property type="molecule type" value="Genomic_DNA"/>
</dbReference>
<dbReference type="PROSITE" id="PS50893">
    <property type="entry name" value="ABC_TRANSPORTER_2"/>
    <property type="match status" value="2"/>
</dbReference>
<dbReference type="FunFam" id="3.40.50.300:FF:000011">
    <property type="entry name" value="Putative ABC transporter ATP-binding component"/>
    <property type="match status" value="1"/>
</dbReference>
<dbReference type="CDD" id="cd03221">
    <property type="entry name" value="ABCF_EF-3"/>
    <property type="match status" value="2"/>
</dbReference>
<evidence type="ECO:0000259" key="6">
    <source>
        <dbReference type="PROSITE" id="PS50893"/>
    </source>
</evidence>